<comment type="caution">
    <text evidence="1">The sequence shown here is derived from an EMBL/GenBank/DDBJ whole genome shotgun (WGS) entry which is preliminary data.</text>
</comment>
<evidence type="ECO:0000313" key="1">
    <source>
        <dbReference type="EMBL" id="KAG5650357.1"/>
    </source>
</evidence>
<dbReference type="OrthoDB" id="3236156at2759"/>
<sequence length="113" mass="12093">MKKVKIEKDLEIRGDEALGELAASDTLLLLAAGKDTIVEEVGGKEVWDGLSIEEQERRLEAVMPRVQQSLGQAAFDALPAVEKASVQLCLRGGCAMHKDLNGLKGFADGMAQA</sequence>
<accession>A0A9P7GGS6</accession>
<organism evidence="1 2">
    <name type="scientific">Sphagnurus paluster</name>
    <dbReference type="NCBI Taxonomy" id="117069"/>
    <lineage>
        <taxon>Eukaryota</taxon>
        <taxon>Fungi</taxon>
        <taxon>Dikarya</taxon>
        <taxon>Basidiomycota</taxon>
        <taxon>Agaricomycotina</taxon>
        <taxon>Agaricomycetes</taxon>
        <taxon>Agaricomycetidae</taxon>
        <taxon>Agaricales</taxon>
        <taxon>Tricholomatineae</taxon>
        <taxon>Lyophyllaceae</taxon>
        <taxon>Sphagnurus</taxon>
    </lineage>
</organism>
<reference evidence="1" key="2">
    <citation type="submission" date="2021-10" db="EMBL/GenBank/DDBJ databases">
        <title>Phylogenomics reveals ancestral predisposition of the termite-cultivated fungus Termitomyces towards a domesticated lifestyle.</title>
        <authorList>
            <person name="Auxier B."/>
            <person name="Grum-Grzhimaylo A."/>
            <person name="Cardenas M.E."/>
            <person name="Lodge J.D."/>
            <person name="Laessoe T."/>
            <person name="Pedersen O."/>
            <person name="Smith M.E."/>
            <person name="Kuyper T.W."/>
            <person name="Franco-Molano E.A."/>
            <person name="Baroni T.J."/>
            <person name="Aanen D.K."/>
        </authorList>
    </citation>
    <scope>NUCLEOTIDE SEQUENCE</scope>
    <source>
        <strain evidence="1">D49</strain>
    </source>
</reference>
<proteinExistence type="predicted"/>
<name>A0A9P7GGS6_9AGAR</name>
<dbReference type="Proteomes" id="UP000717328">
    <property type="component" value="Unassembled WGS sequence"/>
</dbReference>
<dbReference type="EMBL" id="JABCKI010000474">
    <property type="protein sequence ID" value="KAG5650357.1"/>
    <property type="molecule type" value="Genomic_DNA"/>
</dbReference>
<protein>
    <submittedName>
        <fullName evidence="1">Uncharacterized protein</fullName>
    </submittedName>
</protein>
<evidence type="ECO:0000313" key="2">
    <source>
        <dbReference type="Proteomes" id="UP000717328"/>
    </source>
</evidence>
<dbReference type="AlphaFoldDB" id="A0A9P7GGS6"/>
<reference evidence="1" key="1">
    <citation type="submission" date="2021-02" db="EMBL/GenBank/DDBJ databases">
        <authorList>
            <person name="Nieuwenhuis M."/>
            <person name="Van De Peppel L.J.J."/>
        </authorList>
    </citation>
    <scope>NUCLEOTIDE SEQUENCE</scope>
    <source>
        <strain evidence="1">D49</strain>
    </source>
</reference>
<keyword evidence="2" id="KW-1185">Reference proteome</keyword>
<gene>
    <name evidence="1" type="ORF">H0H81_012511</name>
</gene>